<gene>
    <name evidence="1" type="ORF">WH297_06265</name>
</gene>
<sequence length="85" mass="9739">MRLSLTTENKIIDIPELLSFDIGDEVICDAAADYDRFEGVIIGIELRRVYGSDRLEPCITLLHDGYITDEFKPRDLRKKEANHGE</sequence>
<dbReference type="EMBL" id="JBBGZH010000001">
    <property type="protein sequence ID" value="MEJ5019343.1"/>
    <property type="molecule type" value="Genomic_DNA"/>
</dbReference>
<keyword evidence="2" id="KW-1185">Reference proteome</keyword>
<comment type="caution">
    <text evidence="1">The sequence shown here is derived from an EMBL/GenBank/DDBJ whole genome shotgun (WGS) entry which is preliminary data.</text>
</comment>
<evidence type="ECO:0000313" key="2">
    <source>
        <dbReference type="Proteomes" id="UP001375812"/>
    </source>
</evidence>
<accession>A0ABU8PAR2</accession>
<reference evidence="1 2" key="1">
    <citation type="submission" date="2023-12" db="EMBL/GenBank/DDBJ databases">
        <title>Gut-associated functions are favored during microbiome assembly across C. elegans life.</title>
        <authorList>
            <person name="Zimmermann J."/>
        </authorList>
    </citation>
    <scope>NUCLEOTIDE SEQUENCE [LARGE SCALE GENOMIC DNA]</scope>
    <source>
        <strain evidence="1 2">MYb71</strain>
    </source>
</reference>
<evidence type="ECO:0008006" key="3">
    <source>
        <dbReference type="Google" id="ProtNLM"/>
    </source>
</evidence>
<evidence type="ECO:0000313" key="1">
    <source>
        <dbReference type="EMBL" id="MEJ5019343.1"/>
    </source>
</evidence>
<proteinExistence type="predicted"/>
<name>A0ABU8PAR2_9HYPH</name>
<organism evidence="1 2">
    <name type="scientific">Ochrobactrum vermis</name>
    <dbReference type="NCBI Taxonomy" id="1827297"/>
    <lineage>
        <taxon>Bacteria</taxon>
        <taxon>Pseudomonadati</taxon>
        <taxon>Pseudomonadota</taxon>
        <taxon>Alphaproteobacteria</taxon>
        <taxon>Hyphomicrobiales</taxon>
        <taxon>Brucellaceae</taxon>
        <taxon>Brucella/Ochrobactrum group</taxon>
        <taxon>Ochrobactrum</taxon>
    </lineage>
</organism>
<dbReference type="Proteomes" id="UP001375812">
    <property type="component" value="Unassembled WGS sequence"/>
</dbReference>
<protein>
    <recommendedName>
        <fullName evidence="3">DUF3850 domain-containing protein</fullName>
    </recommendedName>
</protein>
<dbReference type="RefSeq" id="WP_105541847.1">
    <property type="nucleotide sequence ID" value="NZ_JBBGZH010000001.1"/>
</dbReference>